<dbReference type="RefSeq" id="WP_234982305.1">
    <property type="nucleotide sequence ID" value="NZ_FTPL01000002.1"/>
</dbReference>
<evidence type="ECO:0000256" key="1">
    <source>
        <dbReference type="PIRSR" id="PIRSR037847-1"/>
    </source>
</evidence>
<feature type="binding site" evidence="1">
    <location>
        <position position="99"/>
    </location>
    <ligand>
        <name>Ni(2+)</name>
        <dbReference type="ChEBI" id="CHEBI:49786"/>
    </ligand>
</feature>
<dbReference type="Gene3D" id="1.10.10.10">
    <property type="entry name" value="Winged helix-like DNA-binding domain superfamily/Winged helix DNA-binding domain"/>
    <property type="match status" value="1"/>
</dbReference>
<dbReference type="Proteomes" id="UP000187550">
    <property type="component" value="Unassembled WGS sequence"/>
</dbReference>
<accession>A0A1U7PJW1</accession>
<dbReference type="STRING" id="550447.SAMN05428946_1568"/>
<dbReference type="EMBL" id="FTPL01000002">
    <property type="protein sequence ID" value="SIT82988.1"/>
    <property type="molecule type" value="Genomic_DNA"/>
</dbReference>
<dbReference type="Gene3D" id="3.30.1340.20">
    <property type="entry name" value="3H domain"/>
    <property type="match status" value="1"/>
</dbReference>
<dbReference type="AlphaFoldDB" id="A0A1U7PJW1"/>
<feature type="binding site" evidence="1">
    <location>
        <position position="91"/>
    </location>
    <ligand>
        <name>Ni(2+)</name>
        <dbReference type="ChEBI" id="CHEBI:49786"/>
    </ligand>
</feature>
<keyword evidence="5" id="KW-1185">Reference proteome</keyword>
<feature type="binding site" evidence="1">
    <location>
        <position position="158"/>
    </location>
    <ligand>
        <name>Ni(2+)</name>
        <dbReference type="ChEBI" id="CHEBI:49786"/>
    </ligand>
</feature>
<feature type="domain" description="Helix-turn-helix type 11" evidence="3">
    <location>
        <begin position="16"/>
        <end position="69"/>
    </location>
</feature>
<gene>
    <name evidence="4" type="ORF">SAMN05428946_1568</name>
</gene>
<dbReference type="InterPro" id="IPR036388">
    <property type="entry name" value="WH-like_DNA-bd_sf"/>
</dbReference>
<evidence type="ECO:0000259" key="2">
    <source>
        <dbReference type="Pfam" id="PF02829"/>
    </source>
</evidence>
<dbReference type="PIRSF" id="PIRSF037847">
    <property type="entry name" value="NiaR"/>
    <property type="match status" value="1"/>
</dbReference>
<organism evidence="4 5">
    <name type="scientific">Edaphobacillus lindanitolerans</name>
    <dbReference type="NCBI Taxonomy" id="550447"/>
    <lineage>
        <taxon>Bacteria</taxon>
        <taxon>Bacillati</taxon>
        <taxon>Bacillota</taxon>
        <taxon>Bacilli</taxon>
        <taxon>Bacillales</taxon>
        <taxon>Bacillaceae</taxon>
        <taxon>Edaphobacillus</taxon>
    </lineage>
</organism>
<protein>
    <recommendedName>
        <fullName evidence="6">Transcriptional regulator</fullName>
    </recommendedName>
</protein>
<dbReference type="PANTHER" id="PTHR40068:SF1">
    <property type="entry name" value="TRANSCRIPTION REPRESSOR NIAR-RELATED"/>
    <property type="match status" value="1"/>
</dbReference>
<evidence type="ECO:0000313" key="5">
    <source>
        <dbReference type="Proteomes" id="UP000187550"/>
    </source>
</evidence>
<keyword evidence="1" id="KW-0533">Nickel</keyword>
<dbReference type="SUPFAM" id="SSF46785">
    <property type="entry name" value="Winged helix' DNA-binding domain"/>
    <property type="match status" value="1"/>
</dbReference>
<feature type="domain" description="3H" evidence="2">
    <location>
        <begin position="88"/>
        <end position="183"/>
    </location>
</feature>
<evidence type="ECO:0008006" key="6">
    <source>
        <dbReference type="Google" id="ProtNLM"/>
    </source>
</evidence>
<keyword evidence="1" id="KW-0479">Metal-binding</keyword>
<dbReference type="PANTHER" id="PTHR40068">
    <property type="entry name" value="TRANSCRIPTION REPRESSOR NIAR-RELATED"/>
    <property type="match status" value="1"/>
</dbReference>
<sequence>MTEGDENVQKRKGDERRMALLALLKKAGGPVKGADLARDAGVSRQVIVGDINLLKAGGEPVIATSAGYIYQEVSSVDAGRGMFERKLACTHRPEEAEDELHAIVDSGAAIKDVTVEHPVYGELTANILAANRHDVREFLKRVQQTDSPFLLELTGGPHLHTITADSEEILDRAQQALRERGYLTDES</sequence>
<proteinExistence type="predicted"/>
<dbReference type="Pfam" id="PF02829">
    <property type="entry name" value="3H"/>
    <property type="match status" value="1"/>
</dbReference>
<dbReference type="InterPro" id="IPR035922">
    <property type="entry name" value="3H_dom_sf"/>
</dbReference>
<evidence type="ECO:0000313" key="4">
    <source>
        <dbReference type="EMBL" id="SIT82988.1"/>
    </source>
</evidence>
<dbReference type="InterPro" id="IPR036390">
    <property type="entry name" value="WH_DNA-bd_sf"/>
</dbReference>
<dbReference type="GO" id="GO:0046872">
    <property type="term" value="F:metal ion binding"/>
    <property type="evidence" value="ECO:0007669"/>
    <property type="project" value="UniProtKB-KW"/>
</dbReference>
<evidence type="ECO:0000259" key="3">
    <source>
        <dbReference type="Pfam" id="PF08279"/>
    </source>
</evidence>
<dbReference type="InterPro" id="IPR013196">
    <property type="entry name" value="HTH_11"/>
</dbReference>
<dbReference type="InterPro" id="IPR026043">
    <property type="entry name" value="NadR"/>
</dbReference>
<dbReference type="SUPFAM" id="SSF75500">
    <property type="entry name" value="Putative transcriptional regulator TM1602, C-terminal domain"/>
    <property type="match status" value="1"/>
</dbReference>
<name>A0A1U7PJW1_9BACI</name>
<dbReference type="InterPro" id="IPR004173">
    <property type="entry name" value="3H_domain"/>
</dbReference>
<reference evidence="5" key="1">
    <citation type="submission" date="2017-01" db="EMBL/GenBank/DDBJ databases">
        <authorList>
            <person name="Varghese N."/>
            <person name="Submissions S."/>
        </authorList>
    </citation>
    <scope>NUCLEOTIDE SEQUENCE [LARGE SCALE GENOMIC DNA]</scope>
    <source>
        <strain evidence="5">MNA4</strain>
    </source>
</reference>
<feature type="binding site" evidence="1">
    <location>
        <position position="160"/>
    </location>
    <ligand>
        <name>Ni(2+)</name>
        <dbReference type="ChEBI" id="CHEBI:49786"/>
    </ligand>
</feature>
<dbReference type="Pfam" id="PF08279">
    <property type="entry name" value="HTH_11"/>
    <property type="match status" value="1"/>
</dbReference>